<reference evidence="1 2" key="1">
    <citation type="journal article" date="2019" name="Commun. Biol.">
        <title>The bagworm genome reveals a unique fibroin gene that provides high tensile strength.</title>
        <authorList>
            <person name="Kono N."/>
            <person name="Nakamura H."/>
            <person name="Ohtoshi R."/>
            <person name="Tomita M."/>
            <person name="Numata K."/>
            <person name="Arakawa K."/>
        </authorList>
    </citation>
    <scope>NUCLEOTIDE SEQUENCE [LARGE SCALE GENOMIC DNA]</scope>
</reference>
<name>A0A4C1YRQ0_EUMVA</name>
<evidence type="ECO:0000313" key="2">
    <source>
        <dbReference type="Proteomes" id="UP000299102"/>
    </source>
</evidence>
<protein>
    <submittedName>
        <fullName evidence="1">Uncharacterized protein</fullName>
    </submittedName>
</protein>
<sequence>MKSKQKSVKRSSTTRTTRTEVWHEVAVYQKQRAHDDVQITTFTVGLINSLGLEAGAHAVGGRFVCVDAGAMEYVPAWVINVCNLVVGT</sequence>
<dbReference type="EMBL" id="BGZK01001392">
    <property type="protein sequence ID" value="GBP78926.1"/>
    <property type="molecule type" value="Genomic_DNA"/>
</dbReference>
<comment type="caution">
    <text evidence="1">The sequence shown here is derived from an EMBL/GenBank/DDBJ whole genome shotgun (WGS) entry which is preliminary data.</text>
</comment>
<keyword evidence="2" id="KW-1185">Reference proteome</keyword>
<accession>A0A4C1YRQ0</accession>
<proteinExistence type="predicted"/>
<dbReference type="AlphaFoldDB" id="A0A4C1YRQ0"/>
<dbReference type="Proteomes" id="UP000299102">
    <property type="component" value="Unassembled WGS sequence"/>
</dbReference>
<organism evidence="1 2">
    <name type="scientific">Eumeta variegata</name>
    <name type="common">Bagworm moth</name>
    <name type="synonym">Eumeta japonica</name>
    <dbReference type="NCBI Taxonomy" id="151549"/>
    <lineage>
        <taxon>Eukaryota</taxon>
        <taxon>Metazoa</taxon>
        <taxon>Ecdysozoa</taxon>
        <taxon>Arthropoda</taxon>
        <taxon>Hexapoda</taxon>
        <taxon>Insecta</taxon>
        <taxon>Pterygota</taxon>
        <taxon>Neoptera</taxon>
        <taxon>Endopterygota</taxon>
        <taxon>Lepidoptera</taxon>
        <taxon>Glossata</taxon>
        <taxon>Ditrysia</taxon>
        <taxon>Tineoidea</taxon>
        <taxon>Psychidae</taxon>
        <taxon>Oiketicinae</taxon>
        <taxon>Eumeta</taxon>
    </lineage>
</organism>
<gene>
    <name evidence="1" type="ORF">EVAR_55965_1</name>
</gene>
<evidence type="ECO:0000313" key="1">
    <source>
        <dbReference type="EMBL" id="GBP78926.1"/>
    </source>
</evidence>